<evidence type="ECO:0000313" key="1">
    <source>
        <dbReference type="EMBL" id="GAH13267.1"/>
    </source>
</evidence>
<protein>
    <submittedName>
        <fullName evidence="1">Uncharacterized protein</fullName>
    </submittedName>
</protein>
<dbReference type="AlphaFoldDB" id="X1CZG5"/>
<proteinExistence type="predicted"/>
<name>X1CZG5_9ZZZZ</name>
<gene>
    <name evidence="1" type="ORF">S01H4_56365</name>
</gene>
<comment type="caution">
    <text evidence="1">The sequence shown here is derived from an EMBL/GenBank/DDBJ whole genome shotgun (WGS) entry which is preliminary data.</text>
</comment>
<organism evidence="1">
    <name type="scientific">marine sediment metagenome</name>
    <dbReference type="NCBI Taxonomy" id="412755"/>
    <lineage>
        <taxon>unclassified sequences</taxon>
        <taxon>metagenomes</taxon>
        <taxon>ecological metagenomes</taxon>
    </lineage>
</organism>
<sequence>QLFTTITELLNSIVFETYFKEKLSTNLLNLIDKELKLLFSRDISKEEEYEITQKFEKILSDNDIRRDIQKISQLSEVKKIRKDLRQI</sequence>
<dbReference type="EMBL" id="BART01032654">
    <property type="protein sequence ID" value="GAH13267.1"/>
    <property type="molecule type" value="Genomic_DNA"/>
</dbReference>
<accession>X1CZG5</accession>
<feature type="non-terminal residue" evidence="1">
    <location>
        <position position="1"/>
    </location>
</feature>
<reference evidence="1" key="1">
    <citation type="journal article" date="2014" name="Front. Microbiol.">
        <title>High frequency of phylogenetically diverse reductive dehalogenase-homologous genes in deep subseafloor sedimentary metagenomes.</title>
        <authorList>
            <person name="Kawai M."/>
            <person name="Futagami T."/>
            <person name="Toyoda A."/>
            <person name="Takaki Y."/>
            <person name="Nishi S."/>
            <person name="Hori S."/>
            <person name="Arai W."/>
            <person name="Tsubouchi T."/>
            <person name="Morono Y."/>
            <person name="Uchiyama I."/>
            <person name="Ito T."/>
            <person name="Fujiyama A."/>
            <person name="Inagaki F."/>
            <person name="Takami H."/>
        </authorList>
    </citation>
    <scope>NUCLEOTIDE SEQUENCE</scope>
    <source>
        <strain evidence="1">Expedition CK06-06</strain>
    </source>
</reference>